<evidence type="ECO:0000256" key="1">
    <source>
        <dbReference type="SAM" id="Phobius"/>
    </source>
</evidence>
<dbReference type="InterPro" id="IPR000994">
    <property type="entry name" value="Pept_M24"/>
</dbReference>
<sequence>MPSDENAPLMGSKPKHWSNVKKRTMFTRTVIALALLFGVAGGVAWFTKATSSTGGGGDTNDPDFSSLRGFCDDIEAIQPSEYLERHARLAETLPEGGALVMEPGPTMLYYTNIEWSLSERPFLVVLQRAANSTITTTVVTPMFEATRALEAIQEAKLPMEISIKVVEWIEHGSPYETTAELLEEASHVFVEPGVRLFVYDGLADILSQQHGVVTTMASRALQTLRMVKSPAEIAIMRCANRATVAAAKKVRHHVKPGMTEADIASLVTQALTAAGLTNTWVLALVDENAAFPHGEPGATKRVTKHSTVLIDSGGELLGYQSDVTRTFFMDNGDRNSHNQTIVDAWYLVKSAQQAVLHDAHAGSTCAEVDLAARHVIDRAGYGRYFTHRLGHGIGEEMHEEPYMNQGNTHIKLQPGMTFSVEPGIYITHEFGIRLEDIVVVTKDGNLELLTDSLADNPWTL</sequence>
<evidence type="ECO:0000259" key="2">
    <source>
        <dbReference type="Pfam" id="PF00557"/>
    </source>
</evidence>
<proteinExistence type="predicted"/>
<keyword evidence="1" id="KW-0472">Membrane</keyword>
<gene>
    <name evidence="3" type="ORF">O0I10_009698</name>
</gene>
<protein>
    <recommendedName>
        <fullName evidence="2">Peptidase M24 domain-containing protein</fullName>
    </recommendedName>
</protein>
<comment type="caution">
    <text evidence="3">The sequence shown here is derived from an EMBL/GenBank/DDBJ whole genome shotgun (WGS) entry which is preliminary data.</text>
</comment>
<feature type="domain" description="Peptidase M24" evidence="2">
    <location>
        <begin position="235"/>
        <end position="442"/>
    </location>
</feature>
<dbReference type="Proteomes" id="UP001234581">
    <property type="component" value="Unassembled WGS sequence"/>
</dbReference>
<dbReference type="Gene3D" id="3.40.350.10">
    <property type="entry name" value="Creatinase/prolidase N-terminal domain"/>
    <property type="match status" value="1"/>
</dbReference>
<reference evidence="3 4" key="1">
    <citation type="submission" date="2023-03" db="EMBL/GenBank/DDBJ databases">
        <title>Genome sequence of Lichtheimia ornata CBS 291.66.</title>
        <authorList>
            <person name="Mohabir J.T."/>
            <person name="Shea T.P."/>
            <person name="Kurbessoian T."/>
            <person name="Berby B."/>
            <person name="Fontaine J."/>
            <person name="Livny J."/>
            <person name="Gnirke A."/>
            <person name="Stajich J.E."/>
            <person name="Cuomo C.A."/>
        </authorList>
    </citation>
    <scope>NUCLEOTIDE SEQUENCE [LARGE SCALE GENOMIC DNA]</scope>
    <source>
        <strain evidence="3">CBS 291.66</strain>
    </source>
</reference>
<dbReference type="Gene3D" id="3.90.230.10">
    <property type="entry name" value="Creatinase/methionine aminopeptidase superfamily"/>
    <property type="match status" value="1"/>
</dbReference>
<dbReference type="InterPro" id="IPR029149">
    <property type="entry name" value="Creatin/AminoP/Spt16_N"/>
</dbReference>
<keyword evidence="1" id="KW-0812">Transmembrane</keyword>
<evidence type="ECO:0000313" key="4">
    <source>
        <dbReference type="Proteomes" id="UP001234581"/>
    </source>
</evidence>
<accession>A0AAD7UXR7</accession>
<evidence type="ECO:0000313" key="3">
    <source>
        <dbReference type="EMBL" id="KAJ8654647.1"/>
    </source>
</evidence>
<dbReference type="EMBL" id="JARTCD010000058">
    <property type="protein sequence ID" value="KAJ8654647.1"/>
    <property type="molecule type" value="Genomic_DNA"/>
</dbReference>
<dbReference type="PANTHER" id="PTHR46112:SF2">
    <property type="entry name" value="XAA-PRO AMINOPEPTIDASE P-RELATED"/>
    <property type="match status" value="1"/>
</dbReference>
<name>A0AAD7UXR7_9FUNG</name>
<feature type="transmembrane region" description="Helical" evidence="1">
    <location>
        <begin position="25"/>
        <end position="46"/>
    </location>
</feature>
<dbReference type="Pfam" id="PF00557">
    <property type="entry name" value="Peptidase_M24"/>
    <property type="match status" value="1"/>
</dbReference>
<organism evidence="3 4">
    <name type="scientific">Lichtheimia ornata</name>
    <dbReference type="NCBI Taxonomy" id="688661"/>
    <lineage>
        <taxon>Eukaryota</taxon>
        <taxon>Fungi</taxon>
        <taxon>Fungi incertae sedis</taxon>
        <taxon>Mucoromycota</taxon>
        <taxon>Mucoromycotina</taxon>
        <taxon>Mucoromycetes</taxon>
        <taxon>Mucorales</taxon>
        <taxon>Lichtheimiaceae</taxon>
        <taxon>Lichtheimia</taxon>
    </lineage>
</organism>
<dbReference type="InterPro" id="IPR036005">
    <property type="entry name" value="Creatinase/aminopeptidase-like"/>
</dbReference>
<dbReference type="AlphaFoldDB" id="A0AAD7UXR7"/>
<dbReference type="SUPFAM" id="SSF53092">
    <property type="entry name" value="Creatinase/prolidase N-terminal domain"/>
    <property type="match status" value="1"/>
</dbReference>
<dbReference type="SUPFAM" id="SSF55920">
    <property type="entry name" value="Creatinase/aminopeptidase"/>
    <property type="match status" value="1"/>
</dbReference>
<dbReference type="GeneID" id="83217103"/>
<dbReference type="InterPro" id="IPR050659">
    <property type="entry name" value="Peptidase_M24B"/>
</dbReference>
<keyword evidence="4" id="KW-1185">Reference proteome</keyword>
<dbReference type="PANTHER" id="PTHR46112">
    <property type="entry name" value="AMINOPEPTIDASE"/>
    <property type="match status" value="1"/>
</dbReference>
<dbReference type="RefSeq" id="XP_058339561.1">
    <property type="nucleotide sequence ID" value="XM_058489685.1"/>
</dbReference>
<keyword evidence="1" id="KW-1133">Transmembrane helix</keyword>